<dbReference type="InterPro" id="IPR036396">
    <property type="entry name" value="Cyt_P450_sf"/>
</dbReference>
<dbReference type="OrthoDB" id="1470350at2759"/>
<proteinExistence type="predicted"/>
<dbReference type="EMBL" id="CAJVRL010000070">
    <property type="protein sequence ID" value="CAG8956428.1"/>
    <property type="molecule type" value="Genomic_DNA"/>
</dbReference>
<sequence length="176" mass="20142">MPHFYAFMRKVGTDLLPRQYREPKGFLGQWMSNMVSKAGRATDQRRRMDVPLKLADEPVIYEAKKAAVEADSPHLSEETRKKEVASEMFDHISASCEVLVGIGLVLGYTFWYLAQHPNAQNLFWAELEEYGIDMTNPEQRDVAGPASRSRSIELDSLPYLRGVIHESVIKIMRRNV</sequence>
<protein>
    <submittedName>
        <fullName evidence="1">Uncharacterized protein</fullName>
    </submittedName>
</protein>
<accession>A0A9N9L1F9</accession>
<dbReference type="SUPFAM" id="SSF48264">
    <property type="entry name" value="Cytochrome P450"/>
    <property type="match status" value="1"/>
</dbReference>
<gene>
    <name evidence="1" type="ORF">HYFRA_00003811</name>
</gene>
<dbReference type="Proteomes" id="UP000696280">
    <property type="component" value="Unassembled WGS sequence"/>
</dbReference>
<dbReference type="GO" id="GO:0005506">
    <property type="term" value="F:iron ion binding"/>
    <property type="evidence" value="ECO:0007669"/>
    <property type="project" value="InterPro"/>
</dbReference>
<dbReference type="GO" id="GO:0004497">
    <property type="term" value="F:monooxygenase activity"/>
    <property type="evidence" value="ECO:0007669"/>
    <property type="project" value="InterPro"/>
</dbReference>
<dbReference type="GO" id="GO:0020037">
    <property type="term" value="F:heme binding"/>
    <property type="evidence" value="ECO:0007669"/>
    <property type="project" value="InterPro"/>
</dbReference>
<organism evidence="1 2">
    <name type="scientific">Hymenoscyphus fraxineus</name>
    <dbReference type="NCBI Taxonomy" id="746836"/>
    <lineage>
        <taxon>Eukaryota</taxon>
        <taxon>Fungi</taxon>
        <taxon>Dikarya</taxon>
        <taxon>Ascomycota</taxon>
        <taxon>Pezizomycotina</taxon>
        <taxon>Leotiomycetes</taxon>
        <taxon>Helotiales</taxon>
        <taxon>Helotiaceae</taxon>
        <taxon>Hymenoscyphus</taxon>
    </lineage>
</organism>
<comment type="caution">
    <text evidence="1">The sequence shown here is derived from an EMBL/GenBank/DDBJ whole genome shotgun (WGS) entry which is preliminary data.</text>
</comment>
<dbReference type="GO" id="GO:0016705">
    <property type="term" value="F:oxidoreductase activity, acting on paired donors, with incorporation or reduction of molecular oxygen"/>
    <property type="evidence" value="ECO:0007669"/>
    <property type="project" value="InterPro"/>
</dbReference>
<dbReference type="Gene3D" id="1.10.630.10">
    <property type="entry name" value="Cytochrome P450"/>
    <property type="match status" value="1"/>
</dbReference>
<name>A0A9N9L1F9_9HELO</name>
<dbReference type="AlphaFoldDB" id="A0A9N9L1F9"/>
<evidence type="ECO:0000313" key="2">
    <source>
        <dbReference type="Proteomes" id="UP000696280"/>
    </source>
</evidence>
<reference evidence="1" key="1">
    <citation type="submission" date="2021-07" db="EMBL/GenBank/DDBJ databases">
        <authorList>
            <person name="Durling M."/>
        </authorList>
    </citation>
    <scope>NUCLEOTIDE SEQUENCE</scope>
</reference>
<evidence type="ECO:0000313" key="1">
    <source>
        <dbReference type="EMBL" id="CAG8956428.1"/>
    </source>
</evidence>
<keyword evidence="2" id="KW-1185">Reference proteome</keyword>